<feature type="compositionally biased region" description="Basic and acidic residues" evidence="1">
    <location>
        <begin position="1182"/>
        <end position="1210"/>
    </location>
</feature>
<dbReference type="SUPFAM" id="SSF53098">
    <property type="entry name" value="Ribonuclease H-like"/>
    <property type="match status" value="1"/>
</dbReference>
<proteinExistence type="predicted"/>
<dbReference type="STRING" id="69332.A0A388KAL7"/>
<dbReference type="PANTHER" id="PTHR32166">
    <property type="entry name" value="OSJNBA0013A04.12 PROTEIN"/>
    <property type="match status" value="1"/>
</dbReference>
<name>A0A388KAL7_CHABU</name>
<organism evidence="3 4">
    <name type="scientific">Chara braunii</name>
    <name type="common">Braun's stonewort</name>
    <dbReference type="NCBI Taxonomy" id="69332"/>
    <lineage>
        <taxon>Eukaryota</taxon>
        <taxon>Viridiplantae</taxon>
        <taxon>Streptophyta</taxon>
        <taxon>Charophyceae</taxon>
        <taxon>Charales</taxon>
        <taxon>Characeae</taxon>
        <taxon>Chara</taxon>
    </lineage>
</organism>
<feature type="compositionally biased region" description="Acidic residues" evidence="1">
    <location>
        <begin position="1238"/>
        <end position="1247"/>
    </location>
</feature>
<reference evidence="3 4" key="1">
    <citation type="journal article" date="2018" name="Cell">
        <title>The Chara Genome: Secondary Complexity and Implications for Plant Terrestrialization.</title>
        <authorList>
            <person name="Nishiyama T."/>
            <person name="Sakayama H."/>
            <person name="Vries J.D."/>
            <person name="Buschmann H."/>
            <person name="Saint-Marcoux D."/>
            <person name="Ullrich K.K."/>
            <person name="Haas F.B."/>
            <person name="Vanderstraeten L."/>
            <person name="Becker D."/>
            <person name="Lang D."/>
            <person name="Vosolsobe S."/>
            <person name="Rombauts S."/>
            <person name="Wilhelmsson P.K.I."/>
            <person name="Janitza P."/>
            <person name="Kern R."/>
            <person name="Heyl A."/>
            <person name="Rumpler F."/>
            <person name="Villalobos L.I.A.C."/>
            <person name="Clay J.M."/>
            <person name="Skokan R."/>
            <person name="Toyoda A."/>
            <person name="Suzuki Y."/>
            <person name="Kagoshima H."/>
            <person name="Schijlen E."/>
            <person name="Tajeshwar N."/>
            <person name="Catarino B."/>
            <person name="Hetherington A.J."/>
            <person name="Saltykova A."/>
            <person name="Bonnot C."/>
            <person name="Breuninger H."/>
            <person name="Symeonidi A."/>
            <person name="Radhakrishnan G.V."/>
            <person name="Van Nieuwerburgh F."/>
            <person name="Deforce D."/>
            <person name="Chang C."/>
            <person name="Karol K.G."/>
            <person name="Hedrich R."/>
            <person name="Ulvskov P."/>
            <person name="Glockner G."/>
            <person name="Delwiche C.F."/>
            <person name="Petrasek J."/>
            <person name="Van de Peer Y."/>
            <person name="Friml J."/>
            <person name="Beilby M."/>
            <person name="Dolan L."/>
            <person name="Kohara Y."/>
            <person name="Sugano S."/>
            <person name="Fujiyama A."/>
            <person name="Delaux P.-M."/>
            <person name="Quint M."/>
            <person name="TheiBen G."/>
            <person name="Hagemann M."/>
            <person name="Harholt J."/>
            <person name="Dunand C."/>
            <person name="Zachgo S."/>
            <person name="Langdale J."/>
            <person name="Maumus F."/>
            <person name="Straeten D.V.D."/>
            <person name="Gould S.B."/>
            <person name="Rensing S.A."/>
        </authorList>
    </citation>
    <scope>NUCLEOTIDE SEQUENCE [LARGE SCALE GENOMIC DNA]</scope>
    <source>
        <strain evidence="3 4">S276</strain>
    </source>
</reference>
<feature type="compositionally biased region" description="Basic and acidic residues" evidence="1">
    <location>
        <begin position="1248"/>
        <end position="1263"/>
    </location>
</feature>
<feature type="region of interest" description="Disordered" evidence="1">
    <location>
        <begin position="1229"/>
        <end position="1268"/>
    </location>
</feature>
<feature type="region of interest" description="Disordered" evidence="1">
    <location>
        <begin position="937"/>
        <end position="959"/>
    </location>
</feature>
<feature type="compositionally biased region" description="Acidic residues" evidence="1">
    <location>
        <begin position="1140"/>
        <end position="1172"/>
    </location>
</feature>
<dbReference type="Pfam" id="PF04937">
    <property type="entry name" value="DUF659"/>
    <property type="match status" value="1"/>
</dbReference>
<feature type="domain" description="DUF659" evidence="2">
    <location>
        <begin position="231"/>
        <end position="379"/>
    </location>
</feature>
<sequence length="1305" mass="144130">MPRQQTRSHEPAPENVQQDLRRKGAVYRYIVVGQAVDTRGVRMLRCTFCNKVWQGTQYYATKHFTQPQYCKKVSDEALFDIAQKCTHRFEADQAERVWHYAQERGLHVPRSGVMGGEAEWSGQGVGGGEDTQRWSEGGAAREGADAGVAEEGEAGVDLEGSMAEGERTATGEGAVPEVDPVTHQDSCSGVAFNAFRNTPWRDLQQVALQHPGGAPLPVLPSHSEIASMRAVEIHRQELAEELEEVRQPFWSSGATLLSDGRKSRDGRPIVNFLASGSGGVVLYTTINREGEPDDSVHVLQRWVTIFHDFRFGGPQPVNAICTDSASAYVGAARALADAAMPLELRRITWLPCSVNVCNKLLSDIGTICTSFADTITRARVLVVFFETHQAALSFFRRRTGGASGLVLSCETRFASVYSMLERLLALQDCLKDMMRGEDGRAWARIPWSRDVCDMARWVRRQIRWSPWWERMRAILHVMEPVMEWLRRMDRGGQFMSLVVEWTHDLGRLVRDACAPLGHSFSDRVMRRVQARIHHMMEPAHCVAFLLNSRRRHVQYFSPSARRVPHMACSTSQKRTPAERNWAVYEGIHTKKRNQLAFEKVVHFVEITANVRLMEYRRAGCGYVLPWQRDEGMLDAQAGIELDPMRSGMRSSMTPEEIEEQAALISHDPIESSAPPPAESVFGARAAIFRPYPGMMPPGTRGSGNVEREAGVEVDDGLQVEREAGVLVVQVDDGAQVEREAGVEVDDRAQVEREAGVEVDDRAQVEREARVEVDGGAQVEREAGVEVVQVDDGAQVEREAGVEVDDGAQVEREAGVEVDGGAQIEREAGVDVDDGAQVEREVGVEVDDRAQVEREEDVVTTQVGREEGVAIPSNAAQGERQEDVVRADGTALVEGEDNVVEDDVAHDGGEGSDTLDPTIERFIVDDVGPALSGIRRSLQDSYTEAREHPQEDHDDAAAAEIPGGSGPLVHFAGMQLTTTTRPVRPRMHGSGSEEVAPDEVPPVIVVDLGSEPPLQTSVSGRRAPEDTACSFDAAELARATVRNVTREEDTYSWRPGMPPPPPRSCHAYRDSGPRLVPAAGGAALGKSSRPEGLGMPRGSRRDKTVEAVTRASTRLVQVRRGDEQVIVEEDDPETELARDEDAPEDDEYREDDESREEERDDEEEEDGDDDDEPPLDHSVILVDGRRSFVRRDPARGVEDHPLRPGRADEVCHGQAARVARGGETAHVEDENLFHIDGTPDPEVDIPDELAEHDPPSEEGPHCDDNVGWSFPEDECREAAVLDSDEHGRGQTGVVVRSLMHLLTMFP</sequence>
<keyword evidence="4" id="KW-1185">Reference proteome</keyword>
<dbReference type="InterPro" id="IPR007021">
    <property type="entry name" value="DUF659"/>
</dbReference>
<dbReference type="Proteomes" id="UP000265515">
    <property type="component" value="Unassembled WGS sequence"/>
</dbReference>
<dbReference type="PANTHER" id="PTHR32166:SF123">
    <property type="entry name" value="BED-TYPE DOMAIN-CONTAINING PROTEIN"/>
    <property type="match status" value="1"/>
</dbReference>
<evidence type="ECO:0000259" key="2">
    <source>
        <dbReference type="Pfam" id="PF04937"/>
    </source>
</evidence>
<dbReference type="Gramene" id="GBG66983">
    <property type="protein sequence ID" value="GBG66983"/>
    <property type="gene ID" value="CBR_g74669"/>
</dbReference>
<dbReference type="InterPro" id="IPR012337">
    <property type="entry name" value="RNaseH-like_sf"/>
</dbReference>
<evidence type="ECO:0000313" key="4">
    <source>
        <dbReference type="Proteomes" id="UP000265515"/>
    </source>
</evidence>
<evidence type="ECO:0000256" key="1">
    <source>
        <dbReference type="SAM" id="MobiDB-lite"/>
    </source>
</evidence>
<gene>
    <name evidence="3" type="ORF">CBR_g74669</name>
</gene>
<comment type="caution">
    <text evidence="3">The sequence shown here is derived from an EMBL/GenBank/DDBJ whole genome shotgun (WGS) entry which is preliminary data.</text>
</comment>
<dbReference type="EMBL" id="BFEA01000081">
    <property type="protein sequence ID" value="GBG66983.1"/>
    <property type="molecule type" value="Genomic_DNA"/>
</dbReference>
<feature type="region of interest" description="Disordered" evidence="1">
    <location>
        <begin position="1040"/>
        <end position="1210"/>
    </location>
</feature>
<protein>
    <recommendedName>
        <fullName evidence="2">DUF659 domain-containing protein</fullName>
    </recommendedName>
</protein>
<feature type="region of interest" description="Disordered" evidence="1">
    <location>
        <begin position="111"/>
        <end position="155"/>
    </location>
</feature>
<accession>A0A388KAL7</accession>
<feature type="compositionally biased region" description="Acidic residues" evidence="1">
    <location>
        <begin position="1124"/>
        <end position="1133"/>
    </location>
</feature>
<evidence type="ECO:0000313" key="3">
    <source>
        <dbReference type="EMBL" id="GBG66983.1"/>
    </source>
</evidence>